<dbReference type="InterPro" id="IPR007527">
    <property type="entry name" value="Znf_SWIM"/>
</dbReference>
<evidence type="ECO:0000256" key="1">
    <source>
        <dbReference type="PROSITE-ProRule" id="PRU00325"/>
    </source>
</evidence>
<accession>A0A7W7WYK9</accession>
<dbReference type="GO" id="GO:0008270">
    <property type="term" value="F:zinc ion binding"/>
    <property type="evidence" value="ECO:0007669"/>
    <property type="project" value="UniProtKB-KW"/>
</dbReference>
<comment type="caution">
    <text evidence="3">The sequence shown here is derived from an EMBL/GenBank/DDBJ whole genome shotgun (WGS) entry which is preliminary data.</text>
</comment>
<reference evidence="3 4" key="1">
    <citation type="submission" date="2020-08" db="EMBL/GenBank/DDBJ databases">
        <title>Sequencing the genomes of 1000 actinobacteria strains.</title>
        <authorList>
            <person name="Klenk H.-P."/>
        </authorList>
    </citation>
    <scope>NUCLEOTIDE SEQUENCE [LARGE SCALE GENOMIC DNA]</scope>
    <source>
        <strain evidence="3 4">DSM 45084</strain>
    </source>
</reference>
<feature type="domain" description="SWIM-type" evidence="2">
    <location>
        <begin position="109"/>
        <end position="144"/>
    </location>
</feature>
<keyword evidence="4" id="KW-1185">Reference proteome</keyword>
<evidence type="ECO:0000313" key="3">
    <source>
        <dbReference type="EMBL" id="MBB4968086.1"/>
    </source>
</evidence>
<organism evidence="3 4">
    <name type="scientific">Saccharothrix violaceirubra</name>
    <dbReference type="NCBI Taxonomy" id="413306"/>
    <lineage>
        <taxon>Bacteria</taxon>
        <taxon>Bacillati</taxon>
        <taxon>Actinomycetota</taxon>
        <taxon>Actinomycetes</taxon>
        <taxon>Pseudonocardiales</taxon>
        <taxon>Pseudonocardiaceae</taxon>
        <taxon>Saccharothrix</taxon>
    </lineage>
</organism>
<evidence type="ECO:0000259" key="2">
    <source>
        <dbReference type="PROSITE" id="PS50966"/>
    </source>
</evidence>
<dbReference type="Proteomes" id="UP000542674">
    <property type="component" value="Unassembled WGS sequence"/>
</dbReference>
<keyword evidence="1" id="KW-0862">Zinc</keyword>
<dbReference type="AlphaFoldDB" id="A0A7W7WYK9"/>
<dbReference type="EMBL" id="JACHJS010000001">
    <property type="protein sequence ID" value="MBB4968086.1"/>
    <property type="molecule type" value="Genomic_DNA"/>
</dbReference>
<sequence length="245" mass="26695">MAESPDAGIWSRRFLAALAAFGMGDRLKRGRPLVRGGQVMNLSISTSVVVALVTGAGPTPDRARVGVRRFADEDWRRVEHAFADRAVFTARLLAGDLPAEADEVFEGLGLSLFPRGARELSMDCTCDDWHMPCAHVAAACLTLADSFDADPFGVLAWRGRSREALLDRLRELRAPIPPVEKVPEPVADTDLVDFWVRPDTAPVPAAEDLGDVRPDALLDQLGPLAVRGRSVTAALRPLYEAFTRR</sequence>
<keyword evidence="1" id="KW-0479">Metal-binding</keyword>
<gene>
    <name evidence="3" type="ORF">F4559_005445</name>
</gene>
<evidence type="ECO:0000313" key="4">
    <source>
        <dbReference type="Proteomes" id="UP000542674"/>
    </source>
</evidence>
<dbReference type="PROSITE" id="PS50966">
    <property type="entry name" value="ZF_SWIM"/>
    <property type="match status" value="1"/>
</dbReference>
<protein>
    <submittedName>
        <fullName evidence="3">Putative Zn finger protein</fullName>
    </submittedName>
</protein>
<dbReference type="PANTHER" id="PTHR38133">
    <property type="entry name" value="SLR1429 PROTEIN"/>
    <property type="match status" value="1"/>
</dbReference>
<dbReference type="PANTHER" id="PTHR38133:SF1">
    <property type="entry name" value="SLR1429 PROTEIN"/>
    <property type="match status" value="1"/>
</dbReference>
<name>A0A7W7WYK9_9PSEU</name>
<keyword evidence="1" id="KW-0863">Zinc-finger</keyword>
<dbReference type="RefSeq" id="WP_184673321.1">
    <property type="nucleotide sequence ID" value="NZ_BAABAI010000041.1"/>
</dbReference>
<proteinExistence type="predicted"/>